<dbReference type="PANTHER" id="PTHR11021">
    <property type="entry name" value="SMALL NUCLEAR RIBONUCLEOPROTEIN F SNRNP-F"/>
    <property type="match status" value="1"/>
</dbReference>
<keyword evidence="2" id="KW-0508">mRNA splicing</keyword>
<evidence type="ECO:0000256" key="3">
    <source>
        <dbReference type="ARBA" id="ARBA00023274"/>
    </source>
</evidence>
<dbReference type="PANTHER" id="PTHR11021:SF0">
    <property type="entry name" value="SMALL NUCLEAR RIBONUCLEOPROTEIN F"/>
    <property type="match status" value="1"/>
</dbReference>
<dbReference type="GO" id="GO:0071013">
    <property type="term" value="C:catalytic step 2 spliceosome"/>
    <property type="evidence" value="ECO:0007669"/>
    <property type="project" value="TreeGrafter"/>
</dbReference>
<keyword evidence="3" id="KW-0687">Ribonucleoprotein</keyword>
<dbReference type="AlphaFoldDB" id="A0A068VGA2"/>
<dbReference type="OrthoDB" id="409625at2759"/>
<feature type="domain" description="Sm" evidence="4">
    <location>
        <begin position="7"/>
        <end position="46"/>
    </location>
</feature>
<dbReference type="SUPFAM" id="SSF50182">
    <property type="entry name" value="Sm-like ribonucleoproteins"/>
    <property type="match status" value="1"/>
</dbReference>
<dbReference type="InterPro" id="IPR016487">
    <property type="entry name" value="Lsm6/sSmF"/>
</dbReference>
<dbReference type="GO" id="GO:0003723">
    <property type="term" value="F:RNA binding"/>
    <property type="evidence" value="ECO:0007669"/>
    <property type="project" value="InterPro"/>
</dbReference>
<dbReference type="Gene3D" id="2.30.30.100">
    <property type="match status" value="1"/>
</dbReference>
<evidence type="ECO:0000313" key="5">
    <source>
        <dbReference type="EMBL" id="CDP19865.1"/>
    </source>
</evidence>
<name>A0A068VGA2_COFCA</name>
<dbReference type="GO" id="GO:0005685">
    <property type="term" value="C:U1 snRNP"/>
    <property type="evidence" value="ECO:0007669"/>
    <property type="project" value="TreeGrafter"/>
</dbReference>
<keyword evidence="1" id="KW-0747">Spliceosome</keyword>
<dbReference type="PROSITE" id="PS52002">
    <property type="entry name" value="SM"/>
    <property type="match status" value="1"/>
</dbReference>
<evidence type="ECO:0000313" key="6">
    <source>
        <dbReference type="Proteomes" id="UP000295252"/>
    </source>
</evidence>
<dbReference type="Gramene" id="CDP19865">
    <property type="protein sequence ID" value="CDP19865"/>
    <property type="gene ID" value="GSCOC_T00007811001"/>
</dbReference>
<organism evidence="5 6">
    <name type="scientific">Coffea canephora</name>
    <name type="common">Robusta coffee</name>
    <dbReference type="NCBI Taxonomy" id="49390"/>
    <lineage>
        <taxon>Eukaryota</taxon>
        <taxon>Viridiplantae</taxon>
        <taxon>Streptophyta</taxon>
        <taxon>Embryophyta</taxon>
        <taxon>Tracheophyta</taxon>
        <taxon>Spermatophyta</taxon>
        <taxon>Magnoliopsida</taxon>
        <taxon>eudicotyledons</taxon>
        <taxon>Gunneridae</taxon>
        <taxon>Pentapetalae</taxon>
        <taxon>asterids</taxon>
        <taxon>lamiids</taxon>
        <taxon>Gentianales</taxon>
        <taxon>Rubiaceae</taxon>
        <taxon>Ixoroideae</taxon>
        <taxon>Gardenieae complex</taxon>
        <taxon>Bertiereae - Coffeeae clade</taxon>
        <taxon>Coffeeae</taxon>
        <taxon>Coffea</taxon>
    </lineage>
</organism>
<dbReference type="InterPro" id="IPR047575">
    <property type="entry name" value="Sm"/>
</dbReference>
<dbReference type="GO" id="GO:0000398">
    <property type="term" value="P:mRNA splicing, via spliceosome"/>
    <property type="evidence" value="ECO:0007669"/>
    <property type="project" value="InterPro"/>
</dbReference>
<sequence length="46" mass="5127">MATVPINPKPFLNNLTGEPVMVKLKWAMEYKGLLASVDSYMSLQLS</sequence>
<gene>
    <name evidence="5" type="ORF">GSCOC_T00007811001</name>
</gene>
<evidence type="ECO:0000256" key="1">
    <source>
        <dbReference type="ARBA" id="ARBA00022728"/>
    </source>
</evidence>
<dbReference type="GO" id="GO:0034715">
    <property type="term" value="C:pICln-Sm protein complex"/>
    <property type="evidence" value="ECO:0007669"/>
    <property type="project" value="TreeGrafter"/>
</dbReference>
<evidence type="ECO:0000256" key="2">
    <source>
        <dbReference type="ARBA" id="ARBA00023187"/>
    </source>
</evidence>
<dbReference type="InParanoid" id="A0A068VGA2"/>
<dbReference type="InterPro" id="IPR001163">
    <property type="entry name" value="Sm_dom_euk/arc"/>
</dbReference>
<dbReference type="STRING" id="49390.A0A068VGA2"/>
<keyword evidence="6" id="KW-1185">Reference proteome</keyword>
<evidence type="ECO:0000259" key="4">
    <source>
        <dbReference type="PROSITE" id="PS52002"/>
    </source>
</evidence>
<dbReference type="Proteomes" id="UP000295252">
    <property type="component" value="Chromosome IV"/>
</dbReference>
<dbReference type="Pfam" id="PF01423">
    <property type="entry name" value="LSM"/>
    <property type="match status" value="1"/>
</dbReference>
<dbReference type="InterPro" id="IPR010920">
    <property type="entry name" value="LSM_dom_sf"/>
</dbReference>
<proteinExistence type="predicted"/>
<protein>
    <recommendedName>
        <fullName evidence="4">Sm domain-containing protein</fullName>
    </recommendedName>
</protein>
<reference evidence="6" key="1">
    <citation type="journal article" date="2014" name="Science">
        <title>The coffee genome provides insight into the convergent evolution of caffeine biosynthesis.</title>
        <authorList>
            <person name="Denoeud F."/>
            <person name="Carretero-Paulet L."/>
            <person name="Dereeper A."/>
            <person name="Droc G."/>
            <person name="Guyot R."/>
            <person name="Pietrella M."/>
            <person name="Zheng C."/>
            <person name="Alberti A."/>
            <person name="Anthony F."/>
            <person name="Aprea G."/>
            <person name="Aury J.M."/>
            <person name="Bento P."/>
            <person name="Bernard M."/>
            <person name="Bocs S."/>
            <person name="Campa C."/>
            <person name="Cenci A."/>
            <person name="Combes M.C."/>
            <person name="Crouzillat D."/>
            <person name="Da Silva C."/>
            <person name="Daddiego L."/>
            <person name="De Bellis F."/>
            <person name="Dussert S."/>
            <person name="Garsmeur O."/>
            <person name="Gayraud T."/>
            <person name="Guignon V."/>
            <person name="Jahn K."/>
            <person name="Jamilloux V."/>
            <person name="Joet T."/>
            <person name="Labadie K."/>
            <person name="Lan T."/>
            <person name="Leclercq J."/>
            <person name="Lepelley M."/>
            <person name="Leroy T."/>
            <person name="Li L.T."/>
            <person name="Librado P."/>
            <person name="Lopez L."/>
            <person name="Munoz A."/>
            <person name="Noel B."/>
            <person name="Pallavicini A."/>
            <person name="Perrotta G."/>
            <person name="Poncet V."/>
            <person name="Pot D."/>
            <person name="Priyono X."/>
            <person name="Rigoreau M."/>
            <person name="Rouard M."/>
            <person name="Rozas J."/>
            <person name="Tranchant-Dubreuil C."/>
            <person name="VanBuren R."/>
            <person name="Zhang Q."/>
            <person name="Andrade A.C."/>
            <person name="Argout X."/>
            <person name="Bertrand B."/>
            <person name="de Kochko A."/>
            <person name="Graziosi G."/>
            <person name="Henry R.J."/>
            <person name="Jayarama X."/>
            <person name="Ming R."/>
            <person name="Nagai C."/>
            <person name="Rounsley S."/>
            <person name="Sankoff D."/>
            <person name="Giuliano G."/>
            <person name="Albert V.A."/>
            <person name="Wincker P."/>
            <person name="Lashermes P."/>
        </authorList>
    </citation>
    <scope>NUCLEOTIDE SEQUENCE [LARGE SCALE GENOMIC DNA]</scope>
    <source>
        <strain evidence="6">cv. DH200-94</strain>
    </source>
</reference>
<keyword evidence="1" id="KW-0507">mRNA processing</keyword>
<accession>A0A068VGA2</accession>
<dbReference type="PIRSF" id="PIRSF006609">
    <property type="entry name" value="snRNP_SmF"/>
    <property type="match status" value="1"/>
</dbReference>
<dbReference type="PhylomeDB" id="A0A068VGA2"/>
<dbReference type="EMBL" id="HG739822">
    <property type="protein sequence ID" value="CDP19865.1"/>
    <property type="molecule type" value="Genomic_DNA"/>
</dbReference>